<proteinExistence type="predicted"/>
<dbReference type="RefSeq" id="WP_147147116.1">
    <property type="nucleotide sequence ID" value="NZ_BKAJ01000020.1"/>
</dbReference>
<protein>
    <recommendedName>
        <fullName evidence="3">Methyltransferase</fullName>
    </recommendedName>
</protein>
<reference evidence="1 2" key="1">
    <citation type="submission" date="2019-07" db="EMBL/GenBank/DDBJ databases">
        <title>Whole genome shotgun sequence of Reyranella soli NBRC 108950.</title>
        <authorList>
            <person name="Hosoyama A."/>
            <person name="Uohara A."/>
            <person name="Ohji S."/>
            <person name="Ichikawa N."/>
        </authorList>
    </citation>
    <scope>NUCLEOTIDE SEQUENCE [LARGE SCALE GENOMIC DNA]</scope>
    <source>
        <strain evidence="1 2">NBRC 108950</strain>
    </source>
</reference>
<dbReference type="AlphaFoldDB" id="A0A512N4T2"/>
<comment type="caution">
    <text evidence="1">The sequence shown here is derived from an EMBL/GenBank/DDBJ whole genome shotgun (WGS) entry which is preliminary data.</text>
</comment>
<evidence type="ECO:0000313" key="1">
    <source>
        <dbReference type="EMBL" id="GEP53992.1"/>
    </source>
</evidence>
<dbReference type="Proteomes" id="UP000321058">
    <property type="component" value="Unassembled WGS sequence"/>
</dbReference>
<dbReference type="InterPro" id="IPR029063">
    <property type="entry name" value="SAM-dependent_MTases_sf"/>
</dbReference>
<evidence type="ECO:0008006" key="3">
    <source>
        <dbReference type="Google" id="ProtNLM"/>
    </source>
</evidence>
<dbReference type="SUPFAM" id="SSF53335">
    <property type="entry name" value="S-adenosyl-L-methionine-dependent methyltransferases"/>
    <property type="match status" value="1"/>
</dbReference>
<dbReference type="Gene3D" id="3.40.50.150">
    <property type="entry name" value="Vaccinia Virus protein VP39"/>
    <property type="match status" value="1"/>
</dbReference>
<organism evidence="1 2">
    <name type="scientific">Reyranella soli</name>
    <dbReference type="NCBI Taxonomy" id="1230389"/>
    <lineage>
        <taxon>Bacteria</taxon>
        <taxon>Pseudomonadati</taxon>
        <taxon>Pseudomonadota</taxon>
        <taxon>Alphaproteobacteria</taxon>
        <taxon>Hyphomicrobiales</taxon>
        <taxon>Reyranellaceae</taxon>
        <taxon>Reyranella</taxon>
    </lineage>
</organism>
<dbReference type="PANTHER" id="PTHR43861:SF6">
    <property type="entry name" value="METHYLTRANSFERASE TYPE 11"/>
    <property type="match status" value="1"/>
</dbReference>
<accession>A0A512N4T2</accession>
<name>A0A512N4T2_9HYPH</name>
<dbReference type="Pfam" id="PF13489">
    <property type="entry name" value="Methyltransf_23"/>
    <property type="match status" value="1"/>
</dbReference>
<gene>
    <name evidence="1" type="ORF">RSO01_11580</name>
</gene>
<sequence>MPNPPGHSAATACHICGHLDVEPLEQKGKPFRLVSSDVQPVPGTAEFSICPRCLTVQKTITPTWQAMADRIYASYDINHQSQGAEPTIFDSAKGSGPRSLILLRNFLDMVDLAREGRLLDFGCSNGNLLKSFHGLRPDWKLSGAELFDQWKDTVLALPGVEAFYSGANAAYAEKFDVISLSHVLEHIPDPISFLKEISGHLTPRGRILLAMPNLRQNPSDLIIADHCSHFDENSLSYVTHAAGLHTELFSTEMLPKELVAVLSVGGPSAGPPLAAGDGGKASRERCLFYFKLLDEVREAAKSCREEGQPLGIMGSSIAALWTMMELDSKVDFFVDEDRNRVGHQLLSLPIVDPSRVPEGALVFIPMSVVVAERIIQRWKGHAIDFRYVPTNRPG</sequence>
<keyword evidence="2" id="KW-1185">Reference proteome</keyword>
<evidence type="ECO:0000313" key="2">
    <source>
        <dbReference type="Proteomes" id="UP000321058"/>
    </source>
</evidence>
<dbReference type="PANTHER" id="PTHR43861">
    <property type="entry name" value="TRANS-ACONITATE 2-METHYLTRANSFERASE-RELATED"/>
    <property type="match status" value="1"/>
</dbReference>
<dbReference type="OrthoDB" id="9815644at2"/>
<dbReference type="EMBL" id="BKAJ01000020">
    <property type="protein sequence ID" value="GEP53992.1"/>
    <property type="molecule type" value="Genomic_DNA"/>
</dbReference>